<proteinExistence type="predicted"/>
<comment type="caution">
    <text evidence="3">The sequence shown here is derived from an EMBL/GenBank/DDBJ whole genome shotgun (WGS) entry which is preliminary data.</text>
</comment>
<sequence>MAPATPAVQHITDTDQNTTPIHPSPQPRRRTKAVHFRDRVDMQIYFVSLPDSLDLFGLHNTSARLHPSACLLRHQATAFSFRLLAPPDHSTPVRKGYSDARARVISAQRQYSLAAPGLRPGYVAVVVAGMVGWWALSVWLLCRIAYDVGKWGEGMW</sequence>
<dbReference type="EMBL" id="RIBY02002058">
    <property type="protein sequence ID" value="KAH9825909.1"/>
    <property type="molecule type" value="Genomic_DNA"/>
</dbReference>
<reference evidence="3 4" key="2">
    <citation type="journal article" date="2021" name="Curr. Genet.">
        <title>Genetic response to nitrogen starvation in the aggressive Eucalyptus foliar pathogen Teratosphaeria destructans.</title>
        <authorList>
            <person name="Havenga M."/>
            <person name="Wingfield B.D."/>
            <person name="Wingfield M.J."/>
            <person name="Dreyer L.L."/>
            <person name="Roets F."/>
            <person name="Aylward J."/>
        </authorList>
    </citation>
    <scope>NUCLEOTIDE SEQUENCE [LARGE SCALE GENOMIC DNA]</scope>
    <source>
        <strain evidence="3">CMW44962</strain>
    </source>
</reference>
<keyword evidence="2" id="KW-0472">Membrane</keyword>
<keyword evidence="4" id="KW-1185">Reference proteome</keyword>
<evidence type="ECO:0000256" key="1">
    <source>
        <dbReference type="SAM" id="MobiDB-lite"/>
    </source>
</evidence>
<accession>A0A9W7W142</accession>
<evidence type="ECO:0000313" key="3">
    <source>
        <dbReference type="EMBL" id="KAH9825909.1"/>
    </source>
</evidence>
<dbReference type="AlphaFoldDB" id="A0A9W7W142"/>
<reference evidence="3 4" key="1">
    <citation type="journal article" date="2018" name="IMA Fungus">
        <title>IMA Genome-F 10: Nine draft genome sequences of Claviceps purpurea s.lat., including C. arundinis, C. humidiphila, and C. cf. spartinae, pseudomolecules for the pitch canker pathogen Fusarium circinatum, draft genome of Davidsoniella eucalypti, Grosmannia galeiformis, Quambalaria eucalypti, and Teratosphaeria destructans.</title>
        <authorList>
            <person name="Wingfield B.D."/>
            <person name="Liu M."/>
            <person name="Nguyen H.D."/>
            <person name="Lane F.A."/>
            <person name="Morgan S.W."/>
            <person name="De Vos L."/>
            <person name="Wilken P.M."/>
            <person name="Duong T.A."/>
            <person name="Aylward J."/>
            <person name="Coetzee M.P."/>
            <person name="Dadej K."/>
            <person name="De Beer Z.W."/>
            <person name="Findlay W."/>
            <person name="Havenga M."/>
            <person name="Kolarik M."/>
            <person name="Menzies J.G."/>
            <person name="Naidoo K."/>
            <person name="Pochopski O."/>
            <person name="Shoukouhi P."/>
            <person name="Santana Q.C."/>
            <person name="Seifert K.A."/>
            <person name="Soal N."/>
            <person name="Steenkamp E.T."/>
            <person name="Tatham C.T."/>
            <person name="van der Nest M.A."/>
            <person name="Wingfield M.J."/>
        </authorList>
    </citation>
    <scope>NUCLEOTIDE SEQUENCE [LARGE SCALE GENOMIC DNA]</scope>
    <source>
        <strain evidence="3">CMW44962</strain>
    </source>
</reference>
<keyword evidence="2" id="KW-0812">Transmembrane</keyword>
<dbReference type="Proteomes" id="UP001138500">
    <property type="component" value="Unassembled WGS sequence"/>
</dbReference>
<feature type="transmembrane region" description="Helical" evidence="2">
    <location>
        <begin position="122"/>
        <end position="146"/>
    </location>
</feature>
<evidence type="ECO:0000313" key="4">
    <source>
        <dbReference type="Proteomes" id="UP001138500"/>
    </source>
</evidence>
<gene>
    <name evidence="3" type="ORF">Tdes44962_MAKER10131</name>
</gene>
<feature type="region of interest" description="Disordered" evidence="1">
    <location>
        <begin position="1"/>
        <end position="31"/>
    </location>
</feature>
<keyword evidence="2" id="KW-1133">Transmembrane helix</keyword>
<name>A0A9W7W142_9PEZI</name>
<evidence type="ECO:0000256" key="2">
    <source>
        <dbReference type="SAM" id="Phobius"/>
    </source>
</evidence>
<protein>
    <submittedName>
        <fullName evidence="3">Uncharacterized protein</fullName>
    </submittedName>
</protein>
<organism evidence="3 4">
    <name type="scientific">Teratosphaeria destructans</name>
    <dbReference type="NCBI Taxonomy" id="418781"/>
    <lineage>
        <taxon>Eukaryota</taxon>
        <taxon>Fungi</taxon>
        <taxon>Dikarya</taxon>
        <taxon>Ascomycota</taxon>
        <taxon>Pezizomycotina</taxon>
        <taxon>Dothideomycetes</taxon>
        <taxon>Dothideomycetidae</taxon>
        <taxon>Mycosphaerellales</taxon>
        <taxon>Teratosphaeriaceae</taxon>
        <taxon>Teratosphaeria</taxon>
    </lineage>
</organism>